<comment type="caution">
    <text evidence="5">The sequence shown here is derived from an EMBL/GenBank/DDBJ whole genome shotgun (WGS) entry which is preliminary data.</text>
</comment>
<evidence type="ECO:0000256" key="3">
    <source>
        <dbReference type="SAM" id="Phobius"/>
    </source>
</evidence>
<keyword evidence="6" id="KW-1185">Reference proteome</keyword>
<dbReference type="Pfam" id="PF11611">
    <property type="entry name" value="DUF4352"/>
    <property type="match status" value="1"/>
</dbReference>
<reference evidence="5 6" key="1">
    <citation type="submission" date="2024-09" db="EMBL/GenBank/DDBJ databases">
        <authorList>
            <person name="Sun Q."/>
            <person name="Mori K."/>
        </authorList>
    </citation>
    <scope>NUCLEOTIDE SEQUENCE [LARGE SCALE GENOMIC DNA]</scope>
    <source>
        <strain evidence="5 6">TBRC 1851</strain>
    </source>
</reference>
<evidence type="ECO:0000313" key="5">
    <source>
        <dbReference type="EMBL" id="MFC0866019.1"/>
    </source>
</evidence>
<dbReference type="EMBL" id="JBHMQT010000063">
    <property type="protein sequence ID" value="MFC0866019.1"/>
    <property type="molecule type" value="Genomic_DNA"/>
</dbReference>
<evidence type="ECO:0000256" key="1">
    <source>
        <dbReference type="ARBA" id="ARBA00022729"/>
    </source>
</evidence>
<feature type="compositionally biased region" description="Polar residues" evidence="2">
    <location>
        <begin position="66"/>
        <end position="75"/>
    </location>
</feature>
<evidence type="ECO:0000259" key="4">
    <source>
        <dbReference type="Pfam" id="PF11611"/>
    </source>
</evidence>
<keyword evidence="1" id="KW-0732">Signal</keyword>
<name>A0ABV6UCU7_9ACTN</name>
<keyword evidence="3" id="KW-0812">Transmembrane</keyword>
<feature type="domain" description="DUF4352" evidence="4">
    <location>
        <begin position="88"/>
        <end position="208"/>
    </location>
</feature>
<feature type="compositionally biased region" description="Low complexity" evidence="2">
    <location>
        <begin position="47"/>
        <end position="64"/>
    </location>
</feature>
<dbReference type="Gene3D" id="2.60.40.1240">
    <property type="match status" value="1"/>
</dbReference>
<organism evidence="5 6">
    <name type="scientific">Sphaerimonospora cavernae</name>
    <dbReference type="NCBI Taxonomy" id="1740611"/>
    <lineage>
        <taxon>Bacteria</taxon>
        <taxon>Bacillati</taxon>
        <taxon>Actinomycetota</taxon>
        <taxon>Actinomycetes</taxon>
        <taxon>Streptosporangiales</taxon>
        <taxon>Streptosporangiaceae</taxon>
        <taxon>Sphaerimonospora</taxon>
    </lineage>
</organism>
<keyword evidence="3" id="KW-0472">Membrane</keyword>
<feature type="region of interest" description="Disordered" evidence="2">
    <location>
        <begin position="46"/>
        <end position="86"/>
    </location>
</feature>
<proteinExistence type="predicted"/>
<sequence>MYYQAPQQPKKMGGCLKFFLISIGVLAVLVLIGKCSVNGTKTTTYNISTPISDTTDTPTSIDSDSQAEPKSTPKASPTKIKPKDLRPKIGDVVKDGKFSFKVTKVEKGLSQVGQGFTASKAQGRYVLVHLTVRNIGDKAQTFYGSNQKLIDSKGREFDADTGAAIFVKGSNSFIEQVNPGNSVKSILLFDVPMNAKLKELELHDSMFSFGVKVAIK</sequence>
<accession>A0ABV6UCU7</accession>
<dbReference type="Proteomes" id="UP001589870">
    <property type="component" value="Unassembled WGS sequence"/>
</dbReference>
<dbReference type="InterPro" id="IPR029050">
    <property type="entry name" value="Immunoprotect_excell_Ig-like"/>
</dbReference>
<evidence type="ECO:0000256" key="2">
    <source>
        <dbReference type="SAM" id="MobiDB-lite"/>
    </source>
</evidence>
<dbReference type="RefSeq" id="WP_394304024.1">
    <property type="nucleotide sequence ID" value="NZ_JBHMQT010000063.1"/>
</dbReference>
<protein>
    <submittedName>
        <fullName evidence="5">DUF4352 domain-containing protein</fullName>
    </submittedName>
</protein>
<feature type="transmembrane region" description="Helical" evidence="3">
    <location>
        <begin position="12"/>
        <end position="32"/>
    </location>
</feature>
<gene>
    <name evidence="5" type="ORF">ACFHYQ_27345</name>
</gene>
<dbReference type="InterPro" id="IPR029051">
    <property type="entry name" value="DUF4352"/>
</dbReference>
<keyword evidence="3" id="KW-1133">Transmembrane helix</keyword>
<evidence type="ECO:0000313" key="6">
    <source>
        <dbReference type="Proteomes" id="UP001589870"/>
    </source>
</evidence>